<dbReference type="AlphaFoldDB" id="A0A934S4E2"/>
<evidence type="ECO:0000256" key="1">
    <source>
        <dbReference type="SAM" id="MobiDB-lite"/>
    </source>
</evidence>
<dbReference type="RefSeq" id="WP_200268920.1">
    <property type="nucleotide sequence ID" value="NZ_JAENIJ010000008.1"/>
</dbReference>
<dbReference type="Proteomes" id="UP000603141">
    <property type="component" value="Unassembled WGS sequence"/>
</dbReference>
<protein>
    <submittedName>
        <fullName evidence="3">Uncharacterized protein</fullName>
    </submittedName>
</protein>
<keyword evidence="2" id="KW-0472">Membrane</keyword>
<keyword evidence="2" id="KW-0812">Transmembrane</keyword>
<name>A0A934S4E2_9BACT</name>
<reference evidence="3" key="1">
    <citation type="submission" date="2021-01" db="EMBL/GenBank/DDBJ databases">
        <title>Modified the classification status of verrucomicrobia.</title>
        <authorList>
            <person name="Feng X."/>
        </authorList>
    </citation>
    <scope>NUCLEOTIDE SEQUENCE</scope>
    <source>
        <strain evidence="3">KCTC 22041</strain>
    </source>
</reference>
<accession>A0A934S4E2</accession>
<evidence type="ECO:0000256" key="2">
    <source>
        <dbReference type="SAM" id="Phobius"/>
    </source>
</evidence>
<feature type="compositionally biased region" description="Basic and acidic residues" evidence="1">
    <location>
        <begin position="29"/>
        <end position="38"/>
    </location>
</feature>
<gene>
    <name evidence="3" type="ORF">JIN85_06765</name>
</gene>
<feature type="transmembrane region" description="Helical" evidence="2">
    <location>
        <begin position="6"/>
        <end position="26"/>
    </location>
</feature>
<dbReference type="EMBL" id="JAENIJ010000008">
    <property type="protein sequence ID" value="MBK1882107.1"/>
    <property type="molecule type" value="Genomic_DNA"/>
</dbReference>
<evidence type="ECO:0000313" key="4">
    <source>
        <dbReference type="Proteomes" id="UP000603141"/>
    </source>
</evidence>
<comment type="caution">
    <text evidence="3">The sequence shown here is derived from an EMBL/GenBank/DDBJ whole genome shotgun (WGS) entry which is preliminary data.</text>
</comment>
<organism evidence="3 4">
    <name type="scientific">Luteolibacter pohnpeiensis</name>
    <dbReference type="NCBI Taxonomy" id="454153"/>
    <lineage>
        <taxon>Bacteria</taxon>
        <taxon>Pseudomonadati</taxon>
        <taxon>Verrucomicrobiota</taxon>
        <taxon>Verrucomicrobiia</taxon>
        <taxon>Verrucomicrobiales</taxon>
        <taxon>Verrucomicrobiaceae</taxon>
        <taxon>Luteolibacter</taxon>
    </lineage>
</organism>
<keyword evidence="2" id="KW-1133">Transmembrane helix</keyword>
<keyword evidence="4" id="KW-1185">Reference proteome</keyword>
<evidence type="ECO:0000313" key="3">
    <source>
        <dbReference type="EMBL" id="MBK1882107.1"/>
    </source>
</evidence>
<proteinExistence type="predicted"/>
<feature type="region of interest" description="Disordered" evidence="1">
    <location>
        <begin position="29"/>
        <end position="51"/>
    </location>
</feature>
<sequence>MNVIALTILISSCLAGVFIVCFALEIRRSKDSSPERDSLLPLDDPSPEPRK</sequence>